<comment type="caution">
    <text evidence="2">The sequence shown here is derived from an EMBL/GenBank/DDBJ whole genome shotgun (WGS) entry which is preliminary data.</text>
</comment>
<dbReference type="EMBL" id="LFYR01000691">
    <property type="protein sequence ID" value="KMZ71044.1"/>
    <property type="molecule type" value="Genomic_DNA"/>
</dbReference>
<evidence type="ECO:0008006" key="4">
    <source>
        <dbReference type="Google" id="ProtNLM"/>
    </source>
</evidence>
<protein>
    <recommendedName>
        <fullName evidence="4">Microtubule-binding protein TANGLED</fullName>
    </recommendedName>
</protein>
<feature type="region of interest" description="Disordered" evidence="1">
    <location>
        <begin position="86"/>
        <end position="157"/>
    </location>
</feature>
<organism evidence="2 3">
    <name type="scientific">Zostera marina</name>
    <name type="common">Eelgrass</name>
    <dbReference type="NCBI Taxonomy" id="29655"/>
    <lineage>
        <taxon>Eukaryota</taxon>
        <taxon>Viridiplantae</taxon>
        <taxon>Streptophyta</taxon>
        <taxon>Embryophyta</taxon>
        <taxon>Tracheophyta</taxon>
        <taxon>Spermatophyta</taxon>
        <taxon>Magnoliopsida</taxon>
        <taxon>Liliopsida</taxon>
        <taxon>Zosteraceae</taxon>
        <taxon>Zostera</taxon>
    </lineage>
</organism>
<gene>
    <name evidence="2" type="ORF">ZOSMA_189G00050</name>
</gene>
<dbReference type="STRING" id="29655.A0A0K9PQ02"/>
<reference evidence="3" key="1">
    <citation type="journal article" date="2016" name="Nature">
        <title>The genome of the seagrass Zostera marina reveals angiosperm adaptation to the sea.</title>
        <authorList>
            <person name="Olsen J.L."/>
            <person name="Rouze P."/>
            <person name="Verhelst B."/>
            <person name="Lin Y.-C."/>
            <person name="Bayer T."/>
            <person name="Collen J."/>
            <person name="Dattolo E."/>
            <person name="De Paoli E."/>
            <person name="Dittami S."/>
            <person name="Maumus F."/>
            <person name="Michel G."/>
            <person name="Kersting A."/>
            <person name="Lauritano C."/>
            <person name="Lohaus R."/>
            <person name="Toepel M."/>
            <person name="Tonon T."/>
            <person name="Vanneste K."/>
            <person name="Amirebrahimi M."/>
            <person name="Brakel J."/>
            <person name="Bostroem C."/>
            <person name="Chovatia M."/>
            <person name="Grimwood J."/>
            <person name="Jenkins J.W."/>
            <person name="Jueterbock A."/>
            <person name="Mraz A."/>
            <person name="Stam W.T."/>
            <person name="Tice H."/>
            <person name="Bornberg-Bauer E."/>
            <person name="Green P.J."/>
            <person name="Pearson G.A."/>
            <person name="Procaccini G."/>
            <person name="Duarte C.M."/>
            <person name="Schmutz J."/>
            <person name="Reusch T.B.H."/>
            <person name="Van de Peer Y."/>
        </authorList>
    </citation>
    <scope>NUCLEOTIDE SEQUENCE [LARGE SCALE GENOMIC DNA]</scope>
    <source>
        <strain evidence="3">cv. Finnish</strain>
    </source>
</reference>
<evidence type="ECO:0000313" key="2">
    <source>
        <dbReference type="EMBL" id="KMZ71044.1"/>
    </source>
</evidence>
<evidence type="ECO:0000313" key="3">
    <source>
        <dbReference type="Proteomes" id="UP000036987"/>
    </source>
</evidence>
<accession>A0A0K9PQ02</accession>
<dbReference type="PANTHER" id="PTHR35728">
    <property type="entry name" value="MICROTUBULE-BINDING PROTEIN TANGLED-RELATED"/>
    <property type="match status" value="1"/>
</dbReference>
<dbReference type="AlphaFoldDB" id="A0A0K9PQ02"/>
<evidence type="ECO:0000256" key="1">
    <source>
        <dbReference type="SAM" id="MobiDB-lite"/>
    </source>
</evidence>
<sequence length="225" mass="25714">MVARTPPPAAREKRIAEALNPAVIREMMKKVDRCLARVEEIQHRVGSLRKSPKGRQQSLRDWRQISLRTMLVGETLQEIKQASHFAKQASSLSSVNHSKTPLSNRRPNQQNDLQHRRNREKKWKSTASPPLRKKSRALLFPSKSPEMTRSRKRSSPPHKFIVKARIRTNPPTPIRQQRPRSLSPVKLAGKLVSPLKARMTAAYNNTNQRRSSSIGTIIPPIVTKR</sequence>
<dbReference type="OrthoDB" id="1939732at2759"/>
<dbReference type="PANTHER" id="PTHR35728:SF1">
    <property type="entry name" value="MICROTUBULE-BINDING PROTEIN TANGLED-RELATED"/>
    <property type="match status" value="1"/>
</dbReference>
<dbReference type="GO" id="GO:2000694">
    <property type="term" value="P:regulation of phragmoplast microtubule organization"/>
    <property type="evidence" value="ECO:0007669"/>
    <property type="project" value="InterPro"/>
</dbReference>
<dbReference type="GO" id="GO:0008017">
    <property type="term" value="F:microtubule binding"/>
    <property type="evidence" value="ECO:0007669"/>
    <property type="project" value="InterPro"/>
</dbReference>
<name>A0A0K9PQ02_ZOSMR</name>
<dbReference type="Proteomes" id="UP000036987">
    <property type="component" value="Unassembled WGS sequence"/>
</dbReference>
<feature type="compositionally biased region" description="Polar residues" evidence="1">
    <location>
        <begin position="88"/>
        <end position="112"/>
    </location>
</feature>
<keyword evidence="3" id="KW-1185">Reference proteome</keyword>
<proteinExistence type="predicted"/>
<dbReference type="InterPro" id="IPR044709">
    <property type="entry name" value="TAN1"/>
</dbReference>